<feature type="domain" description="MacB-like periplasmic core" evidence="9">
    <location>
        <begin position="23"/>
        <end position="239"/>
    </location>
</feature>
<gene>
    <name evidence="10" type="ORF">HME9302_02519</name>
</gene>
<feature type="transmembrane region" description="Helical" evidence="7">
    <location>
        <begin position="274"/>
        <end position="302"/>
    </location>
</feature>
<keyword evidence="5 7" id="KW-0472">Membrane</keyword>
<dbReference type="GO" id="GO:0005524">
    <property type="term" value="F:ATP binding"/>
    <property type="evidence" value="ECO:0007669"/>
    <property type="project" value="UniProtKB-KW"/>
</dbReference>
<proteinExistence type="inferred from homology"/>
<protein>
    <submittedName>
        <fullName evidence="10">Macrolide export ATP-binding/permease protein MacB 1/2</fullName>
    </submittedName>
</protein>
<feature type="transmembrane region" description="Helical" evidence="7">
    <location>
        <begin position="330"/>
        <end position="352"/>
    </location>
</feature>
<dbReference type="AlphaFoldDB" id="A0A369QG79"/>
<evidence type="ECO:0000256" key="3">
    <source>
        <dbReference type="ARBA" id="ARBA00022692"/>
    </source>
</evidence>
<name>A0A369QG79_9SPHN</name>
<sequence length="401" mass="42830">MFGMFGATLLLSLREIRRHLMRSFLTTLGIIIGVASVITMVTLGNGATASIQQQISSLGSNVFIVFPVPSESGVRRPFDQSDVDAVASQIAGVVDAAGSTSAPATAFHNGQDWSTKVDGADTAFLRAQSIEVLDGRPFTTEEETSGKNVCLLGPKVVEAIFVPGTSPVGERMRVNNVSCTVVGTLEERGQGGGGTDDDNVVMMPLKTVQRRFVGSDDIQYFVIKYDDAYASSTIQASLVELLRERRLLQEGIDNDFNVIDTAQVNDALGAATGVLTLMVAMIAGISLLVGGIGIMNIMLVSVTERTREIGIRLAIGALAREVRLQFLTEAVVLCCFGGLVGIALGFVFSVAASAALEWDFIFDPAINILSFVFSAFMGIVFGYYPARRASKLDPIDALRHE</sequence>
<comment type="caution">
    <text evidence="10">The sequence shown here is derived from an EMBL/GenBank/DDBJ whole genome shotgun (WGS) entry which is preliminary data.</text>
</comment>
<dbReference type="PANTHER" id="PTHR30572:SF4">
    <property type="entry name" value="ABC TRANSPORTER PERMEASE YTRF"/>
    <property type="match status" value="1"/>
</dbReference>
<dbReference type="InterPro" id="IPR050250">
    <property type="entry name" value="Macrolide_Exporter_MacB"/>
</dbReference>
<keyword evidence="11" id="KW-1185">Reference proteome</keyword>
<dbReference type="Pfam" id="PF12704">
    <property type="entry name" value="MacB_PCD"/>
    <property type="match status" value="1"/>
</dbReference>
<reference evidence="10 11" key="1">
    <citation type="submission" date="2018-04" db="EMBL/GenBank/DDBJ databases">
        <title>Altererythrobacter sp. HME9302 genome sequencing and assembly.</title>
        <authorList>
            <person name="Kang H."/>
            <person name="Kim H."/>
            <person name="Joh K."/>
        </authorList>
    </citation>
    <scope>NUCLEOTIDE SEQUENCE [LARGE SCALE GENOMIC DNA]</scope>
    <source>
        <strain evidence="10 11">HME9302</strain>
    </source>
</reference>
<evidence type="ECO:0000259" key="8">
    <source>
        <dbReference type="Pfam" id="PF02687"/>
    </source>
</evidence>
<dbReference type="GO" id="GO:0005886">
    <property type="term" value="C:plasma membrane"/>
    <property type="evidence" value="ECO:0007669"/>
    <property type="project" value="UniProtKB-SubCell"/>
</dbReference>
<evidence type="ECO:0000256" key="6">
    <source>
        <dbReference type="ARBA" id="ARBA00038076"/>
    </source>
</evidence>
<evidence type="ECO:0000256" key="1">
    <source>
        <dbReference type="ARBA" id="ARBA00004651"/>
    </source>
</evidence>
<dbReference type="PANTHER" id="PTHR30572">
    <property type="entry name" value="MEMBRANE COMPONENT OF TRANSPORTER-RELATED"/>
    <property type="match status" value="1"/>
</dbReference>
<dbReference type="InterPro" id="IPR003838">
    <property type="entry name" value="ABC3_permease_C"/>
</dbReference>
<dbReference type="Pfam" id="PF02687">
    <property type="entry name" value="FtsX"/>
    <property type="match status" value="1"/>
</dbReference>
<dbReference type="InterPro" id="IPR025857">
    <property type="entry name" value="MacB_PCD"/>
</dbReference>
<keyword evidence="2" id="KW-1003">Cell membrane</keyword>
<feature type="domain" description="ABC3 transporter permease C-terminal" evidence="8">
    <location>
        <begin position="281"/>
        <end position="394"/>
    </location>
</feature>
<comment type="subcellular location">
    <subcellularLocation>
        <location evidence="1">Cell membrane</location>
        <topology evidence="1">Multi-pass membrane protein</topology>
    </subcellularLocation>
</comment>
<evidence type="ECO:0000256" key="7">
    <source>
        <dbReference type="SAM" id="Phobius"/>
    </source>
</evidence>
<evidence type="ECO:0000313" key="11">
    <source>
        <dbReference type="Proteomes" id="UP000253727"/>
    </source>
</evidence>
<evidence type="ECO:0000256" key="5">
    <source>
        <dbReference type="ARBA" id="ARBA00023136"/>
    </source>
</evidence>
<feature type="transmembrane region" description="Helical" evidence="7">
    <location>
        <begin position="20"/>
        <end position="43"/>
    </location>
</feature>
<evidence type="ECO:0000256" key="2">
    <source>
        <dbReference type="ARBA" id="ARBA00022475"/>
    </source>
</evidence>
<dbReference type="EMBL" id="QBKA01000002">
    <property type="protein sequence ID" value="RDC61298.1"/>
    <property type="molecule type" value="Genomic_DNA"/>
</dbReference>
<feature type="transmembrane region" description="Helical" evidence="7">
    <location>
        <begin position="364"/>
        <end position="384"/>
    </location>
</feature>
<keyword evidence="3 7" id="KW-0812">Transmembrane</keyword>
<keyword evidence="10" id="KW-0547">Nucleotide-binding</keyword>
<evidence type="ECO:0000259" key="9">
    <source>
        <dbReference type="Pfam" id="PF12704"/>
    </source>
</evidence>
<evidence type="ECO:0000313" key="10">
    <source>
        <dbReference type="EMBL" id="RDC61298.1"/>
    </source>
</evidence>
<evidence type="ECO:0000256" key="4">
    <source>
        <dbReference type="ARBA" id="ARBA00022989"/>
    </source>
</evidence>
<dbReference type="GO" id="GO:0022857">
    <property type="term" value="F:transmembrane transporter activity"/>
    <property type="evidence" value="ECO:0007669"/>
    <property type="project" value="TreeGrafter"/>
</dbReference>
<comment type="similarity">
    <text evidence="6">Belongs to the ABC-4 integral membrane protein family.</text>
</comment>
<dbReference type="Proteomes" id="UP000253727">
    <property type="component" value="Unassembled WGS sequence"/>
</dbReference>
<keyword evidence="4 7" id="KW-1133">Transmembrane helix</keyword>
<keyword evidence="10" id="KW-0067">ATP-binding</keyword>
<accession>A0A369QG79</accession>
<organism evidence="10 11">
    <name type="scientific">Alteripontixanthobacter maritimus</name>
    <dbReference type="NCBI Taxonomy" id="2161824"/>
    <lineage>
        <taxon>Bacteria</taxon>
        <taxon>Pseudomonadati</taxon>
        <taxon>Pseudomonadota</taxon>
        <taxon>Alphaproteobacteria</taxon>
        <taxon>Sphingomonadales</taxon>
        <taxon>Erythrobacteraceae</taxon>
        <taxon>Alteripontixanthobacter</taxon>
    </lineage>
</organism>